<sequence>MSEINDTTVFDTETCGLSDKSVILTLSAVRFNRNESKLALDRKAEFHASLSIPEQLLKQRVIEPGTMKWWDKQSEDAKSAAFFGSVIGKNKDILEKFFQFISGSQLFCRGTDFDPPKLISLCKDFDVEVPYKYNQYRDVRTYIDAFTDGNTGYLDDQSLTDDLIPHNSLHDCWRDAIQMVRARQIFIDKII</sequence>
<dbReference type="Proteomes" id="UP001304071">
    <property type="component" value="Chromosome 1"/>
</dbReference>
<keyword evidence="3" id="KW-1185">Reference proteome</keyword>
<reference evidence="2 3" key="1">
    <citation type="submission" date="2023-11" db="EMBL/GenBank/DDBJ databases">
        <title>Plant-associative lifestyle of Vibrio porteresiae and its evolutionary dynamics.</title>
        <authorList>
            <person name="Rameshkumar N."/>
            <person name="Kirti K."/>
        </authorList>
    </citation>
    <scope>NUCLEOTIDE SEQUENCE [LARGE SCALE GENOMIC DNA]</scope>
    <source>
        <strain evidence="2 3">MSSRF30</strain>
    </source>
</reference>
<dbReference type="Pfam" id="PF16473">
    <property type="entry name" value="Rv2179c-like"/>
    <property type="match status" value="1"/>
</dbReference>
<dbReference type="InterPro" id="IPR033390">
    <property type="entry name" value="Rv2179c-like"/>
</dbReference>
<evidence type="ECO:0000259" key="1">
    <source>
        <dbReference type="Pfam" id="PF16473"/>
    </source>
</evidence>
<evidence type="ECO:0000313" key="3">
    <source>
        <dbReference type="Proteomes" id="UP001304071"/>
    </source>
</evidence>
<proteinExistence type="predicted"/>
<dbReference type="RefSeq" id="WP_261892784.1">
    <property type="nucleotide sequence ID" value="NZ_AP024895.1"/>
</dbReference>
<dbReference type="EMBL" id="CP138203">
    <property type="protein sequence ID" value="WPC72974.1"/>
    <property type="molecule type" value="Genomic_DNA"/>
</dbReference>
<name>A0ABZ0Q973_9VIBR</name>
<dbReference type="InterPro" id="IPR036397">
    <property type="entry name" value="RNaseH_sf"/>
</dbReference>
<accession>A0ABZ0Q973</accession>
<dbReference type="InterPro" id="IPR012337">
    <property type="entry name" value="RNaseH-like_sf"/>
</dbReference>
<dbReference type="Gene3D" id="3.30.420.10">
    <property type="entry name" value="Ribonuclease H-like superfamily/Ribonuclease H"/>
    <property type="match status" value="1"/>
</dbReference>
<feature type="domain" description="3'-5' exoribonuclease Rv2179c-like" evidence="1">
    <location>
        <begin position="9"/>
        <end position="172"/>
    </location>
</feature>
<dbReference type="SUPFAM" id="SSF53098">
    <property type="entry name" value="Ribonuclease H-like"/>
    <property type="match status" value="1"/>
</dbReference>
<organism evidence="2 3">
    <name type="scientific">Vibrio porteresiae DSM 19223</name>
    <dbReference type="NCBI Taxonomy" id="1123496"/>
    <lineage>
        <taxon>Bacteria</taxon>
        <taxon>Pseudomonadati</taxon>
        <taxon>Pseudomonadota</taxon>
        <taxon>Gammaproteobacteria</taxon>
        <taxon>Vibrionales</taxon>
        <taxon>Vibrionaceae</taxon>
        <taxon>Vibrio</taxon>
    </lineage>
</organism>
<evidence type="ECO:0000313" key="2">
    <source>
        <dbReference type="EMBL" id="WPC72974.1"/>
    </source>
</evidence>
<gene>
    <name evidence="2" type="ORF">R8Z52_12650</name>
</gene>
<protein>
    <submittedName>
        <fullName evidence="2">3'-5' exoribonuclease</fullName>
    </submittedName>
</protein>